<evidence type="ECO:0000313" key="2">
    <source>
        <dbReference type="WBParaSite" id="JU765_v2.g19139.t1"/>
    </source>
</evidence>
<sequence>MLYGCGDVKNPNNDTIDQLLIMTVDYIRRLTITAKNITRGKNITMNVIDYLLFNDQPKIDKVKQLIKQAVELEKFHSQNLDLQKLSSNILNQ</sequence>
<organism evidence="1 2">
    <name type="scientific">Panagrolaimus sp. JU765</name>
    <dbReference type="NCBI Taxonomy" id="591449"/>
    <lineage>
        <taxon>Eukaryota</taxon>
        <taxon>Metazoa</taxon>
        <taxon>Ecdysozoa</taxon>
        <taxon>Nematoda</taxon>
        <taxon>Chromadorea</taxon>
        <taxon>Rhabditida</taxon>
        <taxon>Tylenchina</taxon>
        <taxon>Panagrolaimomorpha</taxon>
        <taxon>Panagrolaimoidea</taxon>
        <taxon>Panagrolaimidae</taxon>
        <taxon>Panagrolaimus</taxon>
    </lineage>
</organism>
<accession>A0AC34QTM2</accession>
<protein>
    <submittedName>
        <fullName evidence="2">Uncharacterized protein</fullName>
    </submittedName>
</protein>
<proteinExistence type="predicted"/>
<dbReference type="WBParaSite" id="JU765_v2.g19139.t1">
    <property type="protein sequence ID" value="JU765_v2.g19139.t1"/>
    <property type="gene ID" value="JU765_v2.g19139"/>
</dbReference>
<evidence type="ECO:0000313" key="1">
    <source>
        <dbReference type="Proteomes" id="UP000887576"/>
    </source>
</evidence>
<reference evidence="2" key="1">
    <citation type="submission" date="2022-11" db="UniProtKB">
        <authorList>
            <consortium name="WormBaseParasite"/>
        </authorList>
    </citation>
    <scope>IDENTIFICATION</scope>
</reference>
<dbReference type="Proteomes" id="UP000887576">
    <property type="component" value="Unplaced"/>
</dbReference>
<name>A0AC34QTM2_9BILA</name>